<sequence length="209" mass="21878">MGHTGRVSNAEGKSPAEAASAWMQVVFGGMGVTIALVALVIAYFAWVQPHSPVGESKAGPAPPAPAARTATTTGPPAAVDPAVTAAPVPLVRLTPTVGADNVRPAGDDLVIHCATGQTSDRRRVVEYDLLGRYTALRAELRVSKARDDDTPLQLKVFADDAVAANQVVTKGKSAPMRIPLDGKQKMRVQLTCQFPDGEIRLGNPGLDHS</sequence>
<feature type="compositionally biased region" description="Low complexity" evidence="1">
    <location>
        <begin position="66"/>
        <end position="75"/>
    </location>
</feature>
<dbReference type="Proteomes" id="UP000681340">
    <property type="component" value="Unassembled WGS sequence"/>
</dbReference>
<keyword evidence="2" id="KW-0472">Membrane</keyword>
<keyword evidence="2" id="KW-1133">Transmembrane helix</keyword>
<keyword evidence="4" id="KW-1185">Reference proteome</keyword>
<protein>
    <recommendedName>
        <fullName evidence="5">NPCBM/NEW2 domain-containing protein</fullName>
    </recommendedName>
</protein>
<gene>
    <name evidence="3" type="ORF">Aau02nite_01200</name>
</gene>
<name>A0A919S408_9ACTN</name>
<evidence type="ECO:0000256" key="1">
    <source>
        <dbReference type="SAM" id="MobiDB-lite"/>
    </source>
</evidence>
<feature type="region of interest" description="Disordered" evidence="1">
    <location>
        <begin position="53"/>
        <end position="75"/>
    </location>
</feature>
<feature type="transmembrane region" description="Helical" evidence="2">
    <location>
        <begin position="21"/>
        <end position="46"/>
    </location>
</feature>
<proteinExistence type="predicted"/>
<accession>A0A919S408</accession>
<evidence type="ECO:0000313" key="3">
    <source>
        <dbReference type="EMBL" id="GIM62994.1"/>
    </source>
</evidence>
<evidence type="ECO:0000313" key="4">
    <source>
        <dbReference type="Proteomes" id="UP000681340"/>
    </source>
</evidence>
<comment type="caution">
    <text evidence="3">The sequence shown here is derived from an EMBL/GenBank/DDBJ whole genome shotgun (WGS) entry which is preliminary data.</text>
</comment>
<evidence type="ECO:0008006" key="5">
    <source>
        <dbReference type="Google" id="ProtNLM"/>
    </source>
</evidence>
<dbReference type="EMBL" id="BOQL01000001">
    <property type="protein sequence ID" value="GIM62994.1"/>
    <property type="molecule type" value="Genomic_DNA"/>
</dbReference>
<reference evidence="3" key="1">
    <citation type="submission" date="2021-03" db="EMBL/GenBank/DDBJ databases">
        <title>Whole genome shotgun sequence of Actinoplanes auranticolor NBRC 12245.</title>
        <authorList>
            <person name="Komaki H."/>
            <person name="Tamura T."/>
        </authorList>
    </citation>
    <scope>NUCLEOTIDE SEQUENCE</scope>
    <source>
        <strain evidence="3">NBRC 12245</strain>
    </source>
</reference>
<evidence type="ECO:0000256" key="2">
    <source>
        <dbReference type="SAM" id="Phobius"/>
    </source>
</evidence>
<keyword evidence="2" id="KW-0812">Transmembrane</keyword>
<organism evidence="3 4">
    <name type="scientific">Actinoplanes auranticolor</name>
    <dbReference type="NCBI Taxonomy" id="47988"/>
    <lineage>
        <taxon>Bacteria</taxon>
        <taxon>Bacillati</taxon>
        <taxon>Actinomycetota</taxon>
        <taxon>Actinomycetes</taxon>
        <taxon>Micromonosporales</taxon>
        <taxon>Micromonosporaceae</taxon>
        <taxon>Actinoplanes</taxon>
    </lineage>
</organism>
<dbReference type="AlphaFoldDB" id="A0A919S408"/>